<proteinExistence type="predicted"/>
<dbReference type="EMBL" id="QTSX02004523">
    <property type="protein sequence ID" value="KAJ9064152.1"/>
    <property type="molecule type" value="Genomic_DNA"/>
</dbReference>
<name>A0ACC2SPG5_9FUNG</name>
<dbReference type="Proteomes" id="UP001165960">
    <property type="component" value="Unassembled WGS sequence"/>
</dbReference>
<reference evidence="1" key="1">
    <citation type="submission" date="2022-04" db="EMBL/GenBank/DDBJ databases">
        <title>Genome of the entomopathogenic fungus Entomophthora muscae.</title>
        <authorList>
            <person name="Elya C."/>
            <person name="Lovett B.R."/>
            <person name="Lee E."/>
            <person name="Macias A.M."/>
            <person name="Hajek A.E."/>
            <person name="De Bivort B.L."/>
            <person name="Kasson M.T."/>
            <person name="De Fine Licht H.H."/>
            <person name="Stajich J.E."/>
        </authorList>
    </citation>
    <scope>NUCLEOTIDE SEQUENCE</scope>
    <source>
        <strain evidence="1">Berkeley</strain>
    </source>
</reference>
<comment type="caution">
    <text evidence="1">The sequence shown here is derived from an EMBL/GenBank/DDBJ whole genome shotgun (WGS) entry which is preliminary data.</text>
</comment>
<evidence type="ECO:0000313" key="2">
    <source>
        <dbReference type="Proteomes" id="UP001165960"/>
    </source>
</evidence>
<gene>
    <name evidence="1" type="primary">KLK7_2</name>
    <name evidence="1" type="ORF">DSO57_1033423</name>
</gene>
<sequence length="240" mass="27116">MFKLVSLLVGISAKIVPFEVNTGDHLVAFRVAIYHHNLLKSAGVLLRSDIVLTTADQHTGNKKKYEVLLNSASPPANLTSSSLSPLAIREKVIHPEFQSYDAPVNNVCIFKLDLPPSPPLRLHGDISDPRMEEMFLHIIGWGFPVEVTTRKPKQCRQALKRHLVHADSEFCFSSSFTHSEAMKYPRGSPLFINSKDSHKQTVILAGLYSWPLRTHTQQVPLVVLKISKFRNWIQETINQF</sequence>
<protein>
    <submittedName>
        <fullName evidence="1">Kallikrein-7</fullName>
        <ecNumber evidence="1">3.4.21.-</ecNumber>
    </submittedName>
</protein>
<organism evidence="1 2">
    <name type="scientific">Entomophthora muscae</name>
    <dbReference type="NCBI Taxonomy" id="34485"/>
    <lineage>
        <taxon>Eukaryota</taxon>
        <taxon>Fungi</taxon>
        <taxon>Fungi incertae sedis</taxon>
        <taxon>Zoopagomycota</taxon>
        <taxon>Entomophthoromycotina</taxon>
        <taxon>Entomophthoromycetes</taxon>
        <taxon>Entomophthorales</taxon>
        <taxon>Entomophthoraceae</taxon>
        <taxon>Entomophthora</taxon>
    </lineage>
</organism>
<keyword evidence="1" id="KW-0378">Hydrolase</keyword>
<dbReference type="EC" id="3.4.21.-" evidence="1"/>
<accession>A0ACC2SPG5</accession>
<evidence type="ECO:0000313" key="1">
    <source>
        <dbReference type="EMBL" id="KAJ9064152.1"/>
    </source>
</evidence>
<keyword evidence="2" id="KW-1185">Reference proteome</keyword>